<evidence type="ECO:0000256" key="1">
    <source>
        <dbReference type="ARBA" id="ARBA00022723"/>
    </source>
</evidence>
<reference evidence="8 9" key="1">
    <citation type="submission" date="2024-02" db="EMBL/GenBank/DDBJ databases">
        <authorList>
            <person name="Daric V."/>
            <person name="Darras S."/>
        </authorList>
    </citation>
    <scope>NUCLEOTIDE SEQUENCE [LARGE SCALE GENOMIC DNA]</scope>
</reference>
<keyword evidence="1" id="KW-0479">Metal-binding</keyword>
<feature type="domain" description="C2H2-type" evidence="7">
    <location>
        <begin position="243"/>
        <end position="270"/>
    </location>
</feature>
<evidence type="ECO:0000313" key="8">
    <source>
        <dbReference type="EMBL" id="CAK8690778.1"/>
    </source>
</evidence>
<dbReference type="InterPro" id="IPR013087">
    <property type="entry name" value="Znf_C2H2_type"/>
</dbReference>
<feature type="domain" description="C2H2-type" evidence="7">
    <location>
        <begin position="153"/>
        <end position="181"/>
    </location>
</feature>
<dbReference type="PANTHER" id="PTHR24379:SF121">
    <property type="entry name" value="C2H2-TYPE DOMAIN-CONTAINING PROTEIN"/>
    <property type="match status" value="1"/>
</dbReference>
<gene>
    <name evidence="8" type="ORF">CVLEPA_LOCUS23350</name>
</gene>
<evidence type="ECO:0000256" key="4">
    <source>
        <dbReference type="ARBA" id="ARBA00022833"/>
    </source>
</evidence>
<dbReference type="EMBL" id="CAWYQH010000119">
    <property type="protein sequence ID" value="CAK8690778.1"/>
    <property type="molecule type" value="Genomic_DNA"/>
</dbReference>
<evidence type="ECO:0000256" key="2">
    <source>
        <dbReference type="ARBA" id="ARBA00022737"/>
    </source>
</evidence>
<dbReference type="PROSITE" id="PS50157">
    <property type="entry name" value="ZINC_FINGER_C2H2_2"/>
    <property type="match status" value="9"/>
</dbReference>
<feature type="region of interest" description="Disordered" evidence="6">
    <location>
        <begin position="28"/>
        <end position="63"/>
    </location>
</feature>
<evidence type="ECO:0000256" key="3">
    <source>
        <dbReference type="ARBA" id="ARBA00022771"/>
    </source>
</evidence>
<feature type="compositionally biased region" description="Acidic residues" evidence="6">
    <location>
        <begin position="28"/>
        <end position="43"/>
    </location>
</feature>
<dbReference type="PROSITE" id="PS00028">
    <property type="entry name" value="ZINC_FINGER_C2H2_1"/>
    <property type="match status" value="9"/>
</dbReference>
<keyword evidence="9" id="KW-1185">Reference proteome</keyword>
<keyword evidence="4" id="KW-0862">Zinc</keyword>
<dbReference type="InterPro" id="IPR036236">
    <property type="entry name" value="Znf_C2H2_sf"/>
</dbReference>
<feature type="domain" description="C2H2-type" evidence="7">
    <location>
        <begin position="308"/>
        <end position="335"/>
    </location>
</feature>
<feature type="domain" description="C2H2-type" evidence="7">
    <location>
        <begin position="336"/>
        <end position="358"/>
    </location>
</feature>
<feature type="domain" description="C2H2-type" evidence="7">
    <location>
        <begin position="215"/>
        <end position="242"/>
    </location>
</feature>
<feature type="compositionally biased region" description="Basic residues" evidence="6">
    <location>
        <begin position="49"/>
        <end position="61"/>
    </location>
</feature>
<keyword evidence="2" id="KW-0677">Repeat</keyword>
<comment type="caution">
    <text evidence="8">The sequence shown here is derived from an EMBL/GenBank/DDBJ whole genome shotgun (WGS) entry which is preliminary data.</text>
</comment>
<feature type="domain" description="C2H2-type" evidence="7">
    <location>
        <begin position="271"/>
        <end position="298"/>
    </location>
</feature>
<feature type="domain" description="C2H2-type" evidence="7">
    <location>
        <begin position="187"/>
        <end position="214"/>
    </location>
</feature>
<name>A0ABP0GH84_CLALP</name>
<dbReference type="Pfam" id="PF13912">
    <property type="entry name" value="zf-C2H2_6"/>
    <property type="match status" value="2"/>
</dbReference>
<protein>
    <recommendedName>
        <fullName evidence="7">C2H2-type domain-containing protein</fullName>
    </recommendedName>
</protein>
<dbReference type="Proteomes" id="UP001642483">
    <property type="component" value="Unassembled WGS sequence"/>
</dbReference>
<sequence length="394" mass="45396">MSKQSLDQNLADDMQNMVAIVVKCESLDEDESNQSYVEEAEDIVDNRTKAPKKKTTKRKQQSHCSSFSTEENYITVITNSPSKSKKTLTKNIFKCNVCEKTFATAKSMEYHKLRVHDITSKRTFHQCNFSENLSDSQCALEKHMLVHTSQKPFHCKICKMSFSHKFAMIRHKDSIHGKVKYPSTKSFGCTVCEKQFPGGFALQSHIRTHTGEKPFQCKFCSRAFAQSSDLKAHIRIHTGDKPYPCAECGKAFTTAGRLKTHMRCHAPVKPFQCSVCERGFTRSCHLYRHIATHFRSSSHITNNYIFAYVCKVCDKPFALKSTLTEHELSHASERRFKCLDCDKAYKHPSALKSHRKLHDETINRPNLKTFPCFYCDRIYNHNSSLHYHLSTHKK</sequence>
<feature type="domain" description="C2H2-type" evidence="7">
    <location>
        <begin position="370"/>
        <end position="394"/>
    </location>
</feature>
<evidence type="ECO:0000256" key="5">
    <source>
        <dbReference type="PROSITE-ProRule" id="PRU00042"/>
    </source>
</evidence>
<accession>A0ABP0GH84</accession>
<dbReference type="SMART" id="SM00355">
    <property type="entry name" value="ZnF_C2H2"/>
    <property type="match status" value="10"/>
</dbReference>
<feature type="domain" description="C2H2-type" evidence="7">
    <location>
        <begin position="93"/>
        <end position="116"/>
    </location>
</feature>
<dbReference type="PANTHER" id="PTHR24379">
    <property type="entry name" value="KRAB AND ZINC FINGER DOMAIN-CONTAINING"/>
    <property type="match status" value="1"/>
</dbReference>
<evidence type="ECO:0000259" key="7">
    <source>
        <dbReference type="PROSITE" id="PS50157"/>
    </source>
</evidence>
<proteinExistence type="predicted"/>
<evidence type="ECO:0000256" key="6">
    <source>
        <dbReference type="SAM" id="MobiDB-lite"/>
    </source>
</evidence>
<dbReference type="Pfam" id="PF12874">
    <property type="entry name" value="zf-met"/>
    <property type="match status" value="1"/>
</dbReference>
<evidence type="ECO:0000313" key="9">
    <source>
        <dbReference type="Proteomes" id="UP001642483"/>
    </source>
</evidence>
<dbReference type="SUPFAM" id="SSF57667">
    <property type="entry name" value="beta-beta-alpha zinc fingers"/>
    <property type="match status" value="4"/>
</dbReference>
<organism evidence="8 9">
    <name type="scientific">Clavelina lepadiformis</name>
    <name type="common">Light-bulb sea squirt</name>
    <name type="synonym">Ascidia lepadiformis</name>
    <dbReference type="NCBI Taxonomy" id="159417"/>
    <lineage>
        <taxon>Eukaryota</taxon>
        <taxon>Metazoa</taxon>
        <taxon>Chordata</taxon>
        <taxon>Tunicata</taxon>
        <taxon>Ascidiacea</taxon>
        <taxon>Aplousobranchia</taxon>
        <taxon>Clavelinidae</taxon>
        <taxon>Clavelina</taxon>
    </lineage>
</organism>
<keyword evidence="3 5" id="KW-0863">Zinc-finger</keyword>
<dbReference type="Pfam" id="PF00096">
    <property type="entry name" value="zf-C2H2"/>
    <property type="match status" value="5"/>
</dbReference>
<dbReference type="Gene3D" id="3.30.160.60">
    <property type="entry name" value="Classic Zinc Finger"/>
    <property type="match status" value="7"/>
</dbReference>